<protein>
    <submittedName>
        <fullName evidence="10">ABC transporter permease</fullName>
    </submittedName>
</protein>
<evidence type="ECO:0000313" key="11">
    <source>
        <dbReference type="Proteomes" id="UP001235133"/>
    </source>
</evidence>
<keyword evidence="4 7" id="KW-1133">Transmembrane helix</keyword>
<dbReference type="Pfam" id="PF12704">
    <property type="entry name" value="MacB_PCD"/>
    <property type="match status" value="1"/>
</dbReference>
<evidence type="ECO:0000256" key="1">
    <source>
        <dbReference type="ARBA" id="ARBA00004651"/>
    </source>
</evidence>
<evidence type="ECO:0000313" key="10">
    <source>
        <dbReference type="EMBL" id="MDQ7877108.1"/>
    </source>
</evidence>
<dbReference type="EMBL" id="JAVFWO010000001">
    <property type="protein sequence ID" value="MDQ7877108.1"/>
    <property type="molecule type" value="Genomic_DNA"/>
</dbReference>
<feature type="transmembrane region" description="Helical" evidence="7">
    <location>
        <begin position="394"/>
        <end position="416"/>
    </location>
</feature>
<keyword evidence="11" id="KW-1185">Reference proteome</keyword>
<keyword evidence="5 7" id="KW-0472">Membrane</keyword>
<dbReference type="Proteomes" id="UP001235133">
    <property type="component" value="Unassembled WGS sequence"/>
</dbReference>
<reference evidence="10 11" key="1">
    <citation type="submission" date="2023-08" db="EMBL/GenBank/DDBJ databases">
        <title>Microbacterium psychrotolerans sp. nov., a psychrotolerant bacterium isolated from soil in Heilongjiang Province, China.</title>
        <authorList>
            <person name="An P."/>
            <person name="Zhao D."/>
            <person name="Xiang H."/>
        </authorList>
    </citation>
    <scope>NUCLEOTIDE SEQUENCE [LARGE SCALE GENOMIC DNA]</scope>
    <source>
        <strain evidence="10 11">QXD-8</strain>
    </source>
</reference>
<sequence>MKTGDLITSAVSNAFRSKTRTLLTILAIFVGAFTLTITSGLGTGINRYIDDTVSSIGAEDVMAVTKTSDSTAGGIPTGDPVEYDPDAVASAQPGPPGAAGSVIAITPDDLKTLASIDGVLRVEATKTVTPDFIQHDGGTRWVIGAGSLIAGQTVELAAGTIPDSASDEYQVAVPLTFVDALGFDDADAAIGQTVTIAVSDPTRVQHEVEATVVGVAEETFTGGGASALPNQALTDELFGLQNSGVPADEQERFASASIWFDPHATAEQIDVLQADLEDAGFTGTTVADQLGAFTAVIDAIVLVLNGFAVIALLAASFGIVNTLLMSVQERTREIGLMKAMGMGSGRVFSLFSLEAMFIGFLGSAVGVGIGMLVGSAISTALADGPFADLPGLSLIAFDAASIVTIILIVMGIAFVAGTLPAARGAKADPVDSLRYE</sequence>
<comment type="subcellular location">
    <subcellularLocation>
        <location evidence="1">Cell membrane</location>
        <topology evidence="1">Multi-pass membrane protein</topology>
    </subcellularLocation>
</comment>
<evidence type="ECO:0000256" key="4">
    <source>
        <dbReference type="ARBA" id="ARBA00022989"/>
    </source>
</evidence>
<dbReference type="PANTHER" id="PTHR30572">
    <property type="entry name" value="MEMBRANE COMPONENT OF TRANSPORTER-RELATED"/>
    <property type="match status" value="1"/>
</dbReference>
<feature type="transmembrane region" description="Helical" evidence="7">
    <location>
        <begin position="347"/>
        <end position="374"/>
    </location>
</feature>
<evidence type="ECO:0000259" key="9">
    <source>
        <dbReference type="Pfam" id="PF12704"/>
    </source>
</evidence>
<dbReference type="InterPro" id="IPR050250">
    <property type="entry name" value="Macrolide_Exporter_MacB"/>
</dbReference>
<feature type="transmembrane region" description="Helical" evidence="7">
    <location>
        <begin position="299"/>
        <end position="326"/>
    </location>
</feature>
<dbReference type="Pfam" id="PF02687">
    <property type="entry name" value="FtsX"/>
    <property type="match status" value="1"/>
</dbReference>
<keyword evidence="3 7" id="KW-0812">Transmembrane</keyword>
<comment type="caution">
    <text evidence="10">The sequence shown here is derived from an EMBL/GenBank/DDBJ whole genome shotgun (WGS) entry which is preliminary data.</text>
</comment>
<organism evidence="10 11">
    <name type="scientific">Microbacterium psychrotolerans</name>
    <dbReference type="NCBI Taxonomy" id="3068321"/>
    <lineage>
        <taxon>Bacteria</taxon>
        <taxon>Bacillati</taxon>
        <taxon>Actinomycetota</taxon>
        <taxon>Actinomycetes</taxon>
        <taxon>Micrococcales</taxon>
        <taxon>Microbacteriaceae</taxon>
        <taxon>Microbacterium</taxon>
    </lineage>
</organism>
<proteinExistence type="inferred from homology"/>
<evidence type="ECO:0000256" key="2">
    <source>
        <dbReference type="ARBA" id="ARBA00022475"/>
    </source>
</evidence>
<evidence type="ECO:0000256" key="3">
    <source>
        <dbReference type="ARBA" id="ARBA00022692"/>
    </source>
</evidence>
<dbReference type="PANTHER" id="PTHR30572:SF4">
    <property type="entry name" value="ABC TRANSPORTER PERMEASE YTRF"/>
    <property type="match status" value="1"/>
</dbReference>
<accession>A0ABU0YXQ1</accession>
<name>A0ABU0YXQ1_9MICO</name>
<evidence type="ECO:0000259" key="8">
    <source>
        <dbReference type="Pfam" id="PF02687"/>
    </source>
</evidence>
<dbReference type="InterPro" id="IPR003838">
    <property type="entry name" value="ABC3_permease_C"/>
</dbReference>
<feature type="domain" description="MacB-like periplasmic core" evidence="9">
    <location>
        <begin position="21"/>
        <end position="234"/>
    </location>
</feature>
<dbReference type="RefSeq" id="WP_308866509.1">
    <property type="nucleotide sequence ID" value="NZ_JAVFWO010000001.1"/>
</dbReference>
<feature type="domain" description="ABC3 transporter permease C-terminal" evidence="8">
    <location>
        <begin position="306"/>
        <end position="429"/>
    </location>
</feature>
<dbReference type="InterPro" id="IPR025857">
    <property type="entry name" value="MacB_PCD"/>
</dbReference>
<gene>
    <name evidence="10" type="ORF">Q9R08_03880</name>
</gene>
<evidence type="ECO:0000256" key="6">
    <source>
        <dbReference type="ARBA" id="ARBA00038076"/>
    </source>
</evidence>
<feature type="transmembrane region" description="Helical" evidence="7">
    <location>
        <begin position="21"/>
        <end position="42"/>
    </location>
</feature>
<comment type="similarity">
    <text evidence="6">Belongs to the ABC-4 integral membrane protein family.</text>
</comment>
<evidence type="ECO:0000256" key="7">
    <source>
        <dbReference type="SAM" id="Phobius"/>
    </source>
</evidence>
<evidence type="ECO:0000256" key="5">
    <source>
        <dbReference type="ARBA" id="ARBA00023136"/>
    </source>
</evidence>
<keyword evidence="2" id="KW-1003">Cell membrane</keyword>